<feature type="region of interest" description="Disordered" evidence="1">
    <location>
        <begin position="37"/>
        <end position="66"/>
    </location>
</feature>
<evidence type="ECO:0000313" key="3">
    <source>
        <dbReference type="EMBL" id="MBK1669702.1"/>
    </source>
</evidence>
<dbReference type="EMBL" id="NRRL01000058">
    <property type="protein sequence ID" value="MBK1669702.1"/>
    <property type="molecule type" value="Genomic_DNA"/>
</dbReference>
<organism evidence="3 4">
    <name type="scientific">Rhodovibrio sodomensis</name>
    <dbReference type="NCBI Taxonomy" id="1088"/>
    <lineage>
        <taxon>Bacteria</taxon>
        <taxon>Pseudomonadati</taxon>
        <taxon>Pseudomonadota</taxon>
        <taxon>Alphaproteobacteria</taxon>
        <taxon>Rhodospirillales</taxon>
        <taxon>Rhodovibrionaceae</taxon>
        <taxon>Rhodovibrio</taxon>
    </lineage>
</organism>
<evidence type="ECO:0000259" key="2">
    <source>
        <dbReference type="Pfam" id="PF12760"/>
    </source>
</evidence>
<comment type="caution">
    <text evidence="3">The sequence shown here is derived from an EMBL/GenBank/DDBJ whole genome shotgun (WGS) entry which is preliminary data.</text>
</comment>
<gene>
    <name evidence="3" type="ORF">CKO28_16810</name>
</gene>
<name>A0ABS1DGU6_9PROT</name>
<reference evidence="3 4" key="1">
    <citation type="journal article" date="2020" name="Microorganisms">
        <title>Osmotic Adaptation and Compatible Solute Biosynthesis of Phototrophic Bacteria as Revealed from Genome Analyses.</title>
        <authorList>
            <person name="Imhoff J.F."/>
            <person name="Rahn T."/>
            <person name="Kunzel S."/>
            <person name="Keller A."/>
            <person name="Neulinger S.C."/>
        </authorList>
    </citation>
    <scope>NUCLEOTIDE SEQUENCE [LARGE SCALE GENOMIC DNA]</scope>
    <source>
        <strain evidence="3 4">DSM 9895</strain>
    </source>
</reference>
<feature type="domain" description="Transposase zinc-ribbon" evidence="2">
    <location>
        <begin position="12"/>
        <end position="35"/>
    </location>
</feature>
<dbReference type="Proteomes" id="UP001296873">
    <property type="component" value="Unassembled WGS sequence"/>
</dbReference>
<proteinExistence type="predicted"/>
<dbReference type="Pfam" id="PF12760">
    <property type="entry name" value="Zn_ribbon_IS1595"/>
    <property type="match status" value="1"/>
</dbReference>
<dbReference type="InterPro" id="IPR024442">
    <property type="entry name" value="Transposase_Zn_ribbon"/>
</dbReference>
<evidence type="ECO:0000256" key="1">
    <source>
        <dbReference type="SAM" id="MobiDB-lite"/>
    </source>
</evidence>
<accession>A0ABS1DGU6</accession>
<sequence>MDMVSFMQRFSTDEACRAFLERVRWPNGPVCPKCVRSAGRSGVRPGSPAGRVPGGAASARVRRSSP</sequence>
<protein>
    <recommendedName>
        <fullName evidence="2">Transposase zinc-ribbon domain-containing protein</fullName>
    </recommendedName>
</protein>
<evidence type="ECO:0000313" key="4">
    <source>
        <dbReference type="Proteomes" id="UP001296873"/>
    </source>
</evidence>
<keyword evidence="4" id="KW-1185">Reference proteome</keyword>